<keyword evidence="3" id="KW-1185">Reference proteome</keyword>
<evidence type="ECO:0000313" key="3">
    <source>
        <dbReference type="Proteomes" id="UP000654075"/>
    </source>
</evidence>
<evidence type="ECO:0008006" key="4">
    <source>
        <dbReference type="Google" id="ProtNLM"/>
    </source>
</evidence>
<feature type="signal peptide" evidence="1">
    <location>
        <begin position="1"/>
        <end position="23"/>
    </location>
</feature>
<evidence type="ECO:0000256" key="1">
    <source>
        <dbReference type="SAM" id="SignalP"/>
    </source>
</evidence>
<protein>
    <recommendedName>
        <fullName evidence="4">Phospholipase B-like</fullName>
    </recommendedName>
</protein>
<comment type="caution">
    <text evidence="2">The sequence shown here is derived from an EMBL/GenBank/DDBJ whole genome shotgun (WGS) entry which is preliminary data.</text>
</comment>
<reference evidence="2" key="1">
    <citation type="submission" date="2021-02" db="EMBL/GenBank/DDBJ databases">
        <authorList>
            <person name="Dougan E. K."/>
            <person name="Rhodes N."/>
            <person name="Thang M."/>
            <person name="Chan C."/>
        </authorList>
    </citation>
    <scope>NUCLEOTIDE SEQUENCE</scope>
</reference>
<accession>A0A813FHL4</accession>
<dbReference type="Proteomes" id="UP000654075">
    <property type="component" value="Unassembled WGS sequence"/>
</dbReference>
<sequence>MAIFRIASPWAVSVALVAALVGASEVLSLDDDEGLVGPGMVFGAMSSDDSCDGRSSRTSSHCALMALQLRASLEQVEVQAHSSDVRASREDAGHERIGPSICFPNYETLPDAWRPSKELEAQLRSLPSPPHGQGLDRAAEAAARGAYGELVSLIRRPGNVKKLGTDALDAVLIGASAGGNMPDIQRTSLLYSRDILIELSGVVLNASADHGKCDSLFESDLSILVGYGHYLTLQLPQNSSLDATHAALEKLANLAVADCGRQLKQWLSSWPSLGGSTGILRTTRAPLMMIRSRFCSKWPCKRQTLCSCLQTLTSSCQLTRWTTSPSFGPISLTTHFPT</sequence>
<dbReference type="EMBL" id="CAJNNV010025216">
    <property type="protein sequence ID" value="CAE8613184.1"/>
    <property type="molecule type" value="Genomic_DNA"/>
</dbReference>
<keyword evidence="1" id="KW-0732">Signal</keyword>
<feature type="chain" id="PRO_5032853613" description="Phospholipase B-like" evidence="1">
    <location>
        <begin position="24"/>
        <end position="338"/>
    </location>
</feature>
<proteinExistence type="predicted"/>
<dbReference type="AlphaFoldDB" id="A0A813FHL4"/>
<gene>
    <name evidence="2" type="ORF">PGLA1383_LOCUS30964</name>
</gene>
<evidence type="ECO:0000313" key="2">
    <source>
        <dbReference type="EMBL" id="CAE8613184.1"/>
    </source>
</evidence>
<name>A0A813FHL4_POLGL</name>
<organism evidence="2 3">
    <name type="scientific">Polarella glacialis</name>
    <name type="common">Dinoflagellate</name>
    <dbReference type="NCBI Taxonomy" id="89957"/>
    <lineage>
        <taxon>Eukaryota</taxon>
        <taxon>Sar</taxon>
        <taxon>Alveolata</taxon>
        <taxon>Dinophyceae</taxon>
        <taxon>Suessiales</taxon>
        <taxon>Suessiaceae</taxon>
        <taxon>Polarella</taxon>
    </lineage>
</organism>